<dbReference type="InParanoid" id="J5K0K7"/>
<dbReference type="RefSeq" id="XP_008594251.1">
    <property type="nucleotide sequence ID" value="XM_008596029.1"/>
</dbReference>
<evidence type="ECO:0000256" key="1">
    <source>
        <dbReference type="SAM" id="MobiDB-lite"/>
    </source>
</evidence>
<dbReference type="GeneID" id="19883944"/>
<dbReference type="HOGENOM" id="CLU_2849333_0_0_1"/>
<proteinExistence type="predicted"/>
<feature type="region of interest" description="Disordered" evidence="1">
    <location>
        <begin position="1"/>
        <end position="21"/>
    </location>
</feature>
<dbReference type="EMBL" id="JH725151">
    <property type="protein sequence ID" value="EJP70063.1"/>
    <property type="molecule type" value="Genomic_DNA"/>
</dbReference>
<evidence type="ECO:0000313" key="2">
    <source>
        <dbReference type="EMBL" id="EJP70063.1"/>
    </source>
</evidence>
<keyword evidence="3" id="KW-1185">Reference proteome</keyword>
<protein>
    <submittedName>
        <fullName evidence="2">Uncharacterized protein</fullName>
    </submittedName>
</protein>
<sequence>MPAAMGSLVTPIQEGAVQNNGRAQPWKDFMAQAAGASSRESDFITIRSVYDQSGKEVHDYTAQLG</sequence>
<dbReference type="Proteomes" id="UP000002762">
    <property type="component" value="Unassembled WGS sequence"/>
</dbReference>
<gene>
    <name evidence="2" type="ORF">BBA_00932</name>
</gene>
<organism evidence="2 3">
    <name type="scientific">Beauveria bassiana (strain ARSEF 2860)</name>
    <name type="common">White muscardine disease fungus</name>
    <name type="synonym">Tritirachium shiotae</name>
    <dbReference type="NCBI Taxonomy" id="655819"/>
    <lineage>
        <taxon>Eukaryota</taxon>
        <taxon>Fungi</taxon>
        <taxon>Dikarya</taxon>
        <taxon>Ascomycota</taxon>
        <taxon>Pezizomycotina</taxon>
        <taxon>Sordariomycetes</taxon>
        <taxon>Hypocreomycetidae</taxon>
        <taxon>Hypocreales</taxon>
        <taxon>Cordycipitaceae</taxon>
        <taxon>Beauveria</taxon>
    </lineage>
</organism>
<evidence type="ECO:0000313" key="3">
    <source>
        <dbReference type="Proteomes" id="UP000002762"/>
    </source>
</evidence>
<name>J5K0K7_BEAB2</name>
<accession>J5K0K7</accession>
<dbReference type="AlphaFoldDB" id="J5K0K7"/>
<reference evidence="2 3" key="1">
    <citation type="journal article" date="2012" name="Sci. Rep.">
        <title>Genomic perspectives on the evolution of fungal entomopathogenicity in Beauveria bassiana.</title>
        <authorList>
            <person name="Xiao G."/>
            <person name="Ying S.H."/>
            <person name="Zheng P."/>
            <person name="Wang Z.L."/>
            <person name="Zhang S."/>
            <person name="Xie X.Q."/>
            <person name="Shang Y."/>
            <person name="St Leger R.J."/>
            <person name="Zhao G.P."/>
            <person name="Wang C."/>
            <person name="Feng M.G."/>
        </authorList>
    </citation>
    <scope>NUCLEOTIDE SEQUENCE [LARGE SCALE GENOMIC DNA]</scope>
    <source>
        <strain evidence="2 3">ARSEF 2860</strain>
    </source>
</reference>